<evidence type="ECO:0000256" key="1">
    <source>
        <dbReference type="SAM" id="Phobius"/>
    </source>
</evidence>
<reference evidence="2 3" key="1">
    <citation type="submission" date="2024-03" db="EMBL/GenBank/DDBJ databases">
        <title>Human intestinal bacterial collection.</title>
        <authorList>
            <person name="Pauvert C."/>
            <person name="Hitch T.C.A."/>
            <person name="Clavel T."/>
        </authorList>
    </citation>
    <scope>NUCLEOTIDE SEQUENCE [LARGE SCALE GENOMIC DNA]</scope>
    <source>
        <strain evidence="2 3">CLA-SR-H021</strain>
    </source>
</reference>
<feature type="transmembrane region" description="Helical" evidence="1">
    <location>
        <begin position="37"/>
        <end position="54"/>
    </location>
</feature>
<feature type="transmembrane region" description="Helical" evidence="1">
    <location>
        <begin position="12"/>
        <end position="31"/>
    </location>
</feature>
<keyword evidence="1" id="KW-1133">Transmembrane helix</keyword>
<name>A0ABV1DDR0_9FIRM</name>
<evidence type="ECO:0000313" key="2">
    <source>
        <dbReference type="EMBL" id="MEQ2428499.1"/>
    </source>
</evidence>
<dbReference type="RefSeq" id="WP_008722716.1">
    <property type="nucleotide sequence ID" value="NZ_JBBMFM010000186.1"/>
</dbReference>
<comment type="caution">
    <text evidence="2">The sequence shown here is derived from an EMBL/GenBank/DDBJ whole genome shotgun (WGS) entry which is preliminary data.</text>
</comment>
<gene>
    <name evidence="2" type="ORF">WMQ36_26420</name>
</gene>
<keyword evidence="1" id="KW-0812">Transmembrane</keyword>
<proteinExistence type="predicted"/>
<evidence type="ECO:0008006" key="4">
    <source>
        <dbReference type="Google" id="ProtNLM"/>
    </source>
</evidence>
<dbReference type="EMBL" id="JBBMFM010000186">
    <property type="protein sequence ID" value="MEQ2428499.1"/>
    <property type="molecule type" value="Genomic_DNA"/>
</dbReference>
<evidence type="ECO:0000313" key="3">
    <source>
        <dbReference type="Proteomes" id="UP001454086"/>
    </source>
</evidence>
<keyword evidence="3" id="KW-1185">Reference proteome</keyword>
<accession>A0ABV1DDR0</accession>
<protein>
    <recommendedName>
        <fullName evidence="4">PH domain-containing protein</fullName>
    </recommendedName>
</protein>
<keyword evidence="1" id="KW-0472">Membrane</keyword>
<dbReference type="Proteomes" id="UP001454086">
    <property type="component" value="Unassembled WGS sequence"/>
</dbReference>
<organism evidence="2 3">
    <name type="scientific">Enterocloster hominis</name>
    <name type="common">ex Hitch et al. 2024</name>
    <dbReference type="NCBI Taxonomy" id="1917870"/>
    <lineage>
        <taxon>Bacteria</taxon>
        <taxon>Bacillati</taxon>
        <taxon>Bacillota</taxon>
        <taxon>Clostridia</taxon>
        <taxon>Lachnospirales</taxon>
        <taxon>Lachnospiraceae</taxon>
        <taxon>Enterocloster</taxon>
    </lineage>
</organism>
<sequence>MERGKKKDRIYVRPNDLGIYLAMLMTVLLLSRAVSEQFWIMSIFLGLIALSLAASQFGRKLIAGPGGIVIHKLWGRTVRFRYSDLTKVEVCFWGRRTIMNFYKGGERIGRCESTDENFEKLLSSLLEIMPERVIFNRQGL</sequence>